<dbReference type="AlphaFoldDB" id="A0A8T2WS29"/>
<feature type="region of interest" description="Disordered" evidence="1">
    <location>
        <begin position="69"/>
        <end position="91"/>
    </location>
</feature>
<gene>
    <name evidence="2" type="ORF">H0E87_027928</name>
</gene>
<reference evidence="2" key="1">
    <citation type="journal article" date="2021" name="J. Hered.">
        <title>Genome Assembly of Salicaceae Populus deltoides (Eastern Cottonwood) I-69 Based on Nanopore Sequencing and Hi-C Technologies.</title>
        <authorList>
            <person name="Bai S."/>
            <person name="Wu H."/>
            <person name="Zhang J."/>
            <person name="Pan Z."/>
            <person name="Zhao W."/>
            <person name="Li Z."/>
            <person name="Tong C."/>
        </authorList>
    </citation>
    <scope>NUCLEOTIDE SEQUENCE</scope>
    <source>
        <tissue evidence="2">Leaf</tissue>
    </source>
</reference>
<dbReference type="EMBL" id="JACEGQ020000017">
    <property type="protein sequence ID" value="KAH8483324.1"/>
    <property type="molecule type" value="Genomic_DNA"/>
</dbReference>
<proteinExistence type="predicted"/>
<protein>
    <submittedName>
        <fullName evidence="2">Uncharacterized protein</fullName>
    </submittedName>
</protein>
<feature type="compositionally biased region" description="Basic and acidic residues" evidence="1">
    <location>
        <begin position="69"/>
        <end position="84"/>
    </location>
</feature>
<feature type="non-terminal residue" evidence="2">
    <location>
        <position position="1"/>
    </location>
</feature>
<dbReference type="Proteomes" id="UP000807159">
    <property type="component" value="Chromosome 17"/>
</dbReference>
<organism evidence="2 3">
    <name type="scientific">Populus deltoides</name>
    <name type="common">Eastern poplar</name>
    <name type="synonym">Eastern cottonwood</name>
    <dbReference type="NCBI Taxonomy" id="3696"/>
    <lineage>
        <taxon>Eukaryota</taxon>
        <taxon>Viridiplantae</taxon>
        <taxon>Streptophyta</taxon>
        <taxon>Embryophyta</taxon>
        <taxon>Tracheophyta</taxon>
        <taxon>Spermatophyta</taxon>
        <taxon>Magnoliopsida</taxon>
        <taxon>eudicotyledons</taxon>
        <taxon>Gunneridae</taxon>
        <taxon>Pentapetalae</taxon>
        <taxon>rosids</taxon>
        <taxon>fabids</taxon>
        <taxon>Malpighiales</taxon>
        <taxon>Salicaceae</taxon>
        <taxon>Saliceae</taxon>
        <taxon>Populus</taxon>
    </lineage>
</organism>
<sequence>LSRSSFIFPGGRSAVECGALTGDSRAGYPPDRVDRRPLLWSAVRQAEVSTGVEAETPLLLSVEGLKGERRWRGTQEGSSREGGRPKSRAGEVVVAWGGESGGSTRKERLLWGKWVGDDGGR</sequence>
<evidence type="ECO:0000313" key="2">
    <source>
        <dbReference type="EMBL" id="KAH8483324.1"/>
    </source>
</evidence>
<evidence type="ECO:0000256" key="1">
    <source>
        <dbReference type="SAM" id="MobiDB-lite"/>
    </source>
</evidence>
<accession>A0A8T2WS29</accession>
<comment type="caution">
    <text evidence="2">The sequence shown here is derived from an EMBL/GenBank/DDBJ whole genome shotgun (WGS) entry which is preliminary data.</text>
</comment>
<evidence type="ECO:0000313" key="3">
    <source>
        <dbReference type="Proteomes" id="UP000807159"/>
    </source>
</evidence>
<keyword evidence="3" id="KW-1185">Reference proteome</keyword>
<name>A0A8T2WS29_POPDE</name>